<keyword evidence="1" id="KW-0413">Isomerase</keyword>
<proteinExistence type="predicted"/>
<evidence type="ECO:0000259" key="2">
    <source>
        <dbReference type="Pfam" id="PF01361"/>
    </source>
</evidence>
<dbReference type="SUPFAM" id="SSF55331">
    <property type="entry name" value="Tautomerase/MIF"/>
    <property type="match status" value="1"/>
</dbReference>
<evidence type="ECO:0000313" key="4">
    <source>
        <dbReference type="Proteomes" id="UP000516369"/>
    </source>
</evidence>
<organism evidence="3 4">
    <name type="scientific">Defluviicoccus vanus</name>
    <dbReference type="NCBI Taxonomy" id="111831"/>
    <lineage>
        <taxon>Bacteria</taxon>
        <taxon>Pseudomonadati</taxon>
        <taxon>Pseudomonadota</taxon>
        <taxon>Alphaproteobacteria</taxon>
        <taxon>Rhodospirillales</taxon>
        <taxon>Rhodospirillaceae</taxon>
        <taxon>Defluviicoccus</taxon>
    </lineage>
</organism>
<dbReference type="KEGG" id="dvn:HQ394_03130"/>
<sequence>MPIIEIRFIKDVVAPTPEQKRQLIERLTEDFIQICGEVTRPFVYCLISETPQMEWGISGVPMPDLAYLTGERRAKEIDNANSLMQQMAAQAQMRSSGAAPVAEHSDRIGILGRTANVGPG</sequence>
<protein>
    <submittedName>
        <fullName evidence="3">Tautomerase family protein</fullName>
    </submittedName>
</protein>
<dbReference type="EMBL" id="CP053923">
    <property type="protein sequence ID" value="QNT68543.1"/>
    <property type="molecule type" value="Genomic_DNA"/>
</dbReference>
<dbReference type="InterPro" id="IPR014347">
    <property type="entry name" value="Tautomerase/MIF_sf"/>
</dbReference>
<dbReference type="InterPro" id="IPR004370">
    <property type="entry name" value="4-OT-like_dom"/>
</dbReference>
<evidence type="ECO:0000256" key="1">
    <source>
        <dbReference type="ARBA" id="ARBA00023235"/>
    </source>
</evidence>
<dbReference type="AlphaFoldDB" id="A0A7H1MYK7"/>
<feature type="domain" description="4-oxalocrotonate tautomerase-like" evidence="2">
    <location>
        <begin position="2"/>
        <end position="61"/>
    </location>
</feature>
<reference evidence="3 4" key="1">
    <citation type="submission" date="2020-05" db="EMBL/GenBank/DDBJ databases">
        <title>Complete closed genome sequence of Defluviicoccus vanus.</title>
        <authorList>
            <person name="Bessarab I."/>
            <person name="Arumugam K."/>
            <person name="Maszenan A.M."/>
            <person name="Seviour R.J."/>
            <person name="Williams R.B."/>
        </authorList>
    </citation>
    <scope>NUCLEOTIDE SEQUENCE [LARGE SCALE GENOMIC DNA]</scope>
    <source>
        <strain evidence="3 4">Ben 114</strain>
    </source>
</reference>
<dbReference type="Gene3D" id="3.30.429.10">
    <property type="entry name" value="Macrophage Migration Inhibitory Factor"/>
    <property type="match status" value="1"/>
</dbReference>
<keyword evidence="4" id="KW-1185">Reference proteome</keyword>
<dbReference type="Pfam" id="PF01361">
    <property type="entry name" value="Tautomerase"/>
    <property type="match status" value="1"/>
</dbReference>
<evidence type="ECO:0000313" key="3">
    <source>
        <dbReference type="EMBL" id="QNT68543.1"/>
    </source>
</evidence>
<accession>A0A7H1MYK7</accession>
<dbReference type="GO" id="GO:0016853">
    <property type="term" value="F:isomerase activity"/>
    <property type="evidence" value="ECO:0007669"/>
    <property type="project" value="UniProtKB-KW"/>
</dbReference>
<dbReference type="RefSeq" id="WP_190261982.1">
    <property type="nucleotide sequence ID" value="NZ_CP053923.1"/>
</dbReference>
<name>A0A7H1MYK7_9PROT</name>
<gene>
    <name evidence="3" type="ORF">HQ394_03130</name>
</gene>
<dbReference type="Proteomes" id="UP000516369">
    <property type="component" value="Chromosome"/>
</dbReference>